<proteinExistence type="predicted"/>
<dbReference type="Proteomes" id="UP000324222">
    <property type="component" value="Unassembled WGS sequence"/>
</dbReference>
<evidence type="ECO:0000313" key="2">
    <source>
        <dbReference type="Proteomes" id="UP000324222"/>
    </source>
</evidence>
<organism evidence="1 2">
    <name type="scientific">Portunus trituberculatus</name>
    <name type="common">Swimming crab</name>
    <name type="synonym">Neptunus trituberculatus</name>
    <dbReference type="NCBI Taxonomy" id="210409"/>
    <lineage>
        <taxon>Eukaryota</taxon>
        <taxon>Metazoa</taxon>
        <taxon>Ecdysozoa</taxon>
        <taxon>Arthropoda</taxon>
        <taxon>Crustacea</taxon>
        <taxon>Multicrustacea</taxon>
        <taxon>Malacostraca</taxon>
        <taxon>Eumalacostraca</taxon>
        <taxon>Eucarida</taxon>
        <taxon>Decapoda</taxon>
        <taxon>Pleocyemata</taxon>
        <taxon>Brachyura</taxon>
        <taxon>Eubrachyura</taxon>
        <taxon>Portunoidea</taxon>
        <taxon>Portunidae</taxon>
        <taxon>Portuninae</taxon>
        <taxon>Portunus</taxon>
    </lineage>
</organism>
<comment type="caution">
    <text evidence="1">The sequence shown here is derived from an EMBL/GenBank/DDBJ whole genome shotgun (WGS) entry which is preliminary data.</text>
</comment>
<protein>
    <submittedName>
        <fullName evidence="1">Uncharacterized protein</fullName>
    </submittedName>
</protein>
<name>A0A5B7JU79_PORTR</name>
<dbReference type="EMBL" id="VSRR010103886">
    <property type="protein sequence ID" value="MPC95894.1"/>
    <property type="molecule type" value="Genomic_DNA"/>
</dbReference>
<accession>A0A5B7JU79</accession>
<reference evidence="1 2" key="1">
    <citation type="submission" date="2019-05" db="EMBL/GenBank/DDBJ databases">
        <title>Another draft genome of Portunus trituberculatus and its Hox gene families provides insights of decapod evolution.</title>
        <authorList>
            <person name="Jeong J.-H."/>
            <person name="Song I."/>
            <person name="Kim S."/>
            <person name="Choi T."/>
            <person name="Kim D."/>
            <person name="Ryu S."/>
            <person name="Kim W."/>
        </authorList>
    </citation>
    <scope>NUCLEOTIDE SEQUENCE [LARGE SCALE GENOMIC DNA]</scope>
    <source>
        <tissue evidence="1">Muscle</tissue>
    </source>
</reference>
<gene>
    <name evidence="1" type="ORF">E2C01_091123</name>
</gene>
<evidence type="ECO:0000313" key="1">
    <source>
        <dbReference type="EMBL" id="MPC95894.1"/>
    </source>
</evidence>
<keyword evidence="2" id="KW-1185">Reference proteome</keyword>
<dbReference type="AlphaFoldDB" id="A0A5B7JU79"/>
<sequence length="81" mass="9132">MGKRGCRVHLLAANTEYSYTRIKPNVYLYPLELNVSPGLNKYSLDGFLDLLTHMPLVRLIVTTSNLGNREIKAKIGQDRIG</sequence>
<dbReference type="OrthoDB" id="6355320at2759"/>